<gene>
    <name evidence="2" type="ORF">PTSG_10280</name>
</gene>
<dbReference type="CDD" id="cd00116">
    <property type="entry name" value="LRR_RI"/>
    <property type="match status" value="1"/>
</dbReference>
<dbReference type="SMART" id="SM00368">
    <property type="entry name" value="LRR_RI"/>
    <property type="match status" value="10"/>
</dbReference>
<name>F2UQU9_SALR5</name>
<keyword evidence="3" id="KW-1185">Reference proteome</keyword>
<proteinExistence type="predicted"/>
<dbReference type="Gene3D" id="3.90.228.10">
    <property type="match status" value="1"/>
</dbReference>
<protein>
    <submittedName>
        <fullName evidence="2">Uncharacterized protein</fullName>
    </submittedName>
</protein>
<dbReference type="EMBL" id="GL832990">
    <property type="protein sequence ID" value="EGD80004.1"/>
    <property type="molecule type" value="Genomic_DNA"/>
</dbReference>
<evidence type="ECO:0000313" key="3">
    <source>
        <dbReference type="Proteomes" id="UP000007799"/>
    </source>
</evidence>
<dbReference type="InterPro" id="IPR027417">
    <property type="entry name" value="P-loop_NTPase"/>
</dbReference>
<reference evidence="2" key="1">
    <citation type="submission" date="2009-08" db="EMBL/GenBank/DDBJ databases">
        <title>Annotation of Salpingoeca rosetta.</title>
        <authorList>
            <consortium name="The Broad Institute Genome Sequencing Platform"/>
            <person name="Russ C."/>
            <person name="Cuomo C."/>
            <person name="Burger G."/>
            <person name="Gray M.W."/>
            <person name="Holland P.W.H."/>
            <person name="King N."/>
            <person name="Lang F.B.F."/>
            <person name="Roger A.J."/>
            <person name="Ruiz-Trillo I."/>
            <person name="Young S.K."/>
            <person name="Zeng Q."/>
            <person name="Gargeya S."/>
            <person name="Alvarado L."/>
            <person name="Berlin A."/>
            <person name="Chapman S.B."/>
            <person name="Chen Z."/>
            <person name="Freedman E."/>
            <person name="Gellesch M."/>
            <person name="Goldberg J."/>
            <person name="Griggs A."/>
            <person name="Gujja S."/>
            <person name="Heilman E."/>
            <person name="Heiman D."/>
            <person name="Howarth C."/>
            <person name="Mehta T."/>
            <person name="Neiman D."/>
            <person name="Pearson M."/>
            <person name="Roberts A."/>
            <person name="Saif S."/>
            <person name="Shea T."/>
            <person name="Shenoy N."/>
            <person name="Sisk P."/>
            <person name="Stolte C."/>
            <person name="Sykes S."/>
            <person name="White J."/>
            <person name="Yandava C."/>
            <person name="Haas B."/>
            <person name="Nusbaum C."/>
            <person name="Birren B."/>
        </authorList>
    </citation>
    <scope>NUCLEOTIDE SEQUENCE [LARGE SCALE GENOMIC DNA]</scope>
    <source>
        <strain evidence="2">ATCC 50818</strain>
    </source>
</reference>
<dbReference type="GeneID" id="16068858"/>
<dbReference type="PANTHER" id="PTHR47679">
    <property type="entry name" value="PROTEIN TORNADO 1"/>
    <property type="match status" value="1"/>
</dbReference>
<evidence type="ECO:0000313" key="2">
    <source>
        <dbReference type="EMBL" id="EGD80004.1"/>
    </source>
</evidence>
<dbReference type="KEGG" id="sre:PTSG_10280"/>
<accession>F2UQU9</accession>
<evidence type="ECO:0000256" key="1">
    <source>
        <dbReference type="SAM" id="MobiDB-lite"/>
    </source>
</evidence>
<dbReference type="FunCoup" id="F2UQU9">
    <property type="interactions" value="197"/>
</dbReference>
<dbReference type="OrthoDB" id="120976at2759"/>
<dbReference type="Gene3D" id="3.40.50.300">
    <property type="entry name" value="P-loop containing nucleotide triphosphate hydrolases"/>
    <property type="match status" value="1"/>
</dbReference>
<dbReference type="Proteomes" id="UP000007799">
    <property type="component" value="Unassembled WGS sequence"/>
</dbReference>
<organism evidence="3">
    <name type="scientific">Salpingoeca rosetta (strain ATCC 50818 / BSB-021)</name>
    <dbReference type="NCBI Taxonomy" id="946362"/>
    <lineage>
        <taxon>Eukaryota</taxon>
        <taxon>Choanoflagellata</taxon>
        <taxon>Craspedida</taxon>
        <taxon>Salpingoecidae</taxon>
        <taxon>Salpingoeca</taxon>
    </lineage>
</organism>
<dbReference type="SUPFAM" id="SSF52047">
    <property type="entry name" value="RNI-like"/>
    <property type="match status" value="1"/>
</dbReference>
<dbReference type="PANTHER" id="PTHR47679:SF2">
    <property type="entry name" value="C-TERMINAL OF ROC (COR) DOMAIN-CONTAINING PROTEIN"/>
    <property type="match status" value="1"/>
</dbReference>
<dbReference type="AlphaFoldDB" id="F2UQU9"/>
<dbReference type="InterPro" id="IPR032675">
    <property type="entry name" value="LRR_dom_sf"/>
</dbReference>
<feature type="region of interest" description="Disordered" evidence="1">
    <location>
        <begin position="1058"/>
        <end position="1080"/>
    </location>
</feature>
<dbReference type="eggNOG" id="KOG4308">
    <property type="taxonomic scope" value="Eukaryota"/>
</dbReference>
<dbReference type="Gene3D" id="3.80.10.10">
    <property type="entry name" value="Ribonuclease Inhibitor"/>
    <property type="match status" value="3"/>
</dbReference>
<dbReference type="RefSeq" id="XP_004988329.1">
    <property type="nucleotide sequence ID" value="XM_004988272.1"/>
</dbReference>
<dbReference type="SUPFAM" id="SSF52540">
    <property type="entry name" value="P-loop containing nucleoside triphosphate hydrolases"/>
    <property type="match status" value="1"/>
</dbReference>
<dbReference type="InParanoid" id="F2UQU9"/>
<dbReference type="Pfam" id="PF13516">
    <property type="entry name" value="LRR_6"/>
    <property type="match status" value="10"/>
</dbReference>
<dbReference type="InterPro" id="IPR001611">
    <property type="entry name" value="Leu-rich_rpt"/>
</dbReference>
<sequence length="1272" mass="139779">MSGGEKRAREEVEALLAQTKLKDGVKEEIRAIANNTCGDNVGLVGAGLGDIEARAVAEALKDNTCLKALDLWGNSIGPEGAVALAEMLKHNTTLERLDLFGNDIGPEGAVALAEMLKHNTTLERLDLFGNDIGPEGAAALAEMLKHNTALKQLYLGGNRIGPEGAVALAEMLKHNTTMTLLALYNNRIGPEGAVALAEMLKHNTTLERLDLFGNDIGPEGAVALAEMLKHNTTMTGLGLSNNSIGDEGAVALAEMLKHNTALKRLYLYNNRIGPEGAVALAEMLKHNTTLERLGLGANSIGPRGAAALAEMLKHNTTMTSLFISHNGITERGMVNVLKQLQHIDAKAKILLFEDKLKSSTAVARALATLRTKRPHLHVVYSLYDGTEDDFSPAAKAAYQDQLDLLRLLETGSVPLETAKVFVCGHGGIGKTTMIESLPGADEASGYLSRFLSSWFGQPRHDPEQPGARTPGIRVCEMKLKDSSRANDEAASLRVYDFGGQLAYHVIHTLMMSDRFAAFVVCVDLSEPEEHVKERANYWLQFICTRLKQGMAAATATADGDAMEEMRPRVLIVGTKRDLARKKRLVDEHGQPPWGAAMVAHLKTTYGSIVDIQDSLISLNCHQGGEAGFDVLRSRLVRHWRWLRGRELLVPRVVDLLATTLRPAREEKRVWAIDALFQLTLSRAPGLDLTSFDMAMFSSALRYLHTRGDLLWYSNNSTLQDFVFVDPNWLLHDVLGRALTPDGVQQGSITKKGVVTFTDLETAFRGIADADLVINVLQHTLLCFELLPSDDGQRRFMLPSRVEKKVDLATAWPQAGFWPLYAGRLLVVESKALALPPGFFPHVQTLLHRSFGATLKVWPDAFFCEHDAVQCLGLLRGDREVDVWVRAPSGAEHKALPFMTQVLSVLQGEARGIDHVHLVLSTKRLKCHEQYPAAHKLEDLTDKGPDELVTSTHHREGQTPVSDRVGDLLLQAPTQPPPIMPSWQLRDHEWHHPAWRLDDTFDEQLPWSGPSSHGVYSAPLPPNTDLYRWIESQMTPGLTLSRVEMTKSTTMLRAFQTQVERSATRRGDPDPANPFNKDFGLGDPEKKAMLHRLRTLFAKTRTGLKHVNVLIGFHGCAEDVADSITACGAANFSSPGDRGFFGSGIYLTPQTSYAAGYSTRVLLNGDLRSPNSNDEHVMLLCAASVGLAYPITRAADYPHGSNECSYYGKPFDESQDTHYAQVTRATNLQATPTPGTFAFEEYVVSQEAQVLPFAKVFVKVDMDAYLSHLSTLP</sequence>
<dbReference type="SUPFAM" id="SSF56399">
    <property type="entry name" value="ADP-ribosylation"/>
    <property type="match status" value="1"/>
</dbReference>